<evidence type="ECO:0000256" key="1">
    <source>
        <dbReference type="SAM" id="MobiDB-lite"/>
    </source>
</evidence>
<sequence length="798" mass="88394">MFNSVDVVLMLLSMFSSVSMENRNVVLFLLELIFQYDMSVGRFPMTRRTYEGVCQLYEPLSALGAYHESIIEDKSQPTFIGAYALLRAILMPILARLSPEELEELHLSADDGVSLLFLPLPKLQAAVKRWSRQARKDDRFANWTGISDDGILDFINPNSQTATMISTAQPAPATWPEPAVTVQVAPYKPQPKSMSGVSMDNRLASAVLEYCSEYAQLDYAATPTRVELVRRRRVDRRKVEDPFDDSNNNTGNNLKPPPEREAWWTSSDTSCDLRQNTTKARPKEPEDTTSVDGSYSMESLVTPHKRLASFQTFDDISYAPGALWMVTNDGVTLGNDIQSQEFYANQTSAAPSHEWNNSEQDSPDPSGSDLEHQWYGRYEQDAASICMVPTPLNHNSSAPTAESPLRSTMEEPKYSEPLAPSGAPSQLDNFVTTDANVGNNLVMSETPLKRSSFSGFDYRMWDMVPNGFQDIQESTTLSSLGISQLRLNSEVSWSALGLAIRSAPPTLRRKAGVRDLRAASTHEEHVFHLDTPSAEDVFIGGPSANTTATGSSHYSLNPIINLDSDSDESMGENEAIEFPNGPASPDLTRDTWWISSGTRIATPTPVSDSVHPNEDHWQLHYSSLQDLGVPDSRADQLIVDDRDTSDEEEQAQDGWESDVDMGEFELVGPHRLKSPLVGWVFPRMRADRAVCDELELGSMVSSGTPSLAYSSRGTSPILNTPRTSAAHLNFFDNWATEWERNQHSLWVSALREGDGADGKLCDENLKLEAGGCEEVAESQSAARKLGSFMRRKLSALFA</sequence>
<feature type="signal peptide" evidence="2">
    <location>
        <begin position="1"/>
        <end position="20"/>
    </location>
</feature>
<feature type="region of interest" description="Disordered" evidence="1">
    <location>
        <begin position="346"/>
        <end position="371"/>
    </location>
</feature>
<evidence type="ECO:0000313" key="3">
    <source>
        <dbReference type="EMBL" id="KAB5593722.1"/>
    </source>
</evidence>
<keyword evidence="4" id="KW-1185">Reference proteome</keyword>
<reference evidence="3 4" key="1">
    <citation type="journal article" date="2019" name="Fungal Biol. Biotechnol.">
        <title>Draft genome sequence of fastidious pathogen Ceratobasidium theobromae, which causes vascular-streak dieback in Theobroma cacao.</title>
        <authorList>
            <person name="Ali S.S."/>
            <person name="Asman A."/>
            <person name="Shao J."/>
            <person name="Firmansyah A.P."/>
            <person name="Susilo A.W."/>
            <person name="Rosmana A."/>
            <person name="McMahon P."/>
            <person name="Junaid M."/>
            <person name="Guest D."/>
            <person name="Kheng T.Y."/>
            <person name="Meinhardt L.W."/>
            <person name="Bailey B.A."/>
        </authorList>
    </citation>
    <scope>NUCLEOTIDE SEQUENCE [LARGE SCALE GENOMIC DNA]</scope>
    <source>
        <strain evidence="3 4">CT2</strain>
    </source>
</reference>
<keyword evidence="2" id="KW-0732">Signal</keyword>
<protein>
    <submittedName>
        <fullName evidence="3">Uncharacterized protein</fullName>
    </submittedName>
</protein>
<feature type="region of interest" description="Disordered" evidence="1">
    <location>
        <begin position="240"/>
        <end position="295"/>
    </location>
</feature>
<dbReference type="AlphaFoldDB" id="A0A5N5QPN3"/>
<name>A0A5N5QPN3_9AGAM</name>
<evidence type="ECO:0000256" key="2">
    <source>
        <dbReference type="SAM" id="SignalP"/>
    </source>
</evidence>
<comment type="caution">
    <text evidence="3">The sequence shown here is derived from an EMBL/GenBank/DDBJ whole genome shotgun (WGS) entry which is preliminary data.</text>
</comment>
<gene>
    <name evidence="3" type="ORF">CTheo_2802</name>
</gene>
<feature type="chain" id="PRO_5024441682" evidence="2">
    <location>
        <begin position="21"/>
        <end position="798"/>
    </location>
</feature>
<dbReference type="Proteomes" id="UP000383932">
    <property type="component" value="Unassembled WGS sequence"/>
</dbReference>
<feature type="region of interest" description="Disordered" evidence="1">
    <location>
        <begin position="393"/>
        <end position="423"/>
    </location>
</feature>
<dbReference type="EMBL" id="SSOP01000031">
    <property type="protein sequence ID" value="KAB5593722.1"/>
    <property type="molecule type" value="Genomic_DNA"/>
</dbReference>
<feature type="compositionally biased region" description="Polar residues" evidence="1">
    <location>
        <begin position="346"/>
        <end position="365"/>
    </location>
</feature>
<organism evidence="3 4">
    <name type="scientific">Ceratobasidium theobromae</name>
    <dbReference type="NCBI Taxonomy" id="1582974"/>
    <lineage>
        <taxon>Eukaryota</taxon>
        <taxon>Fungi</taxon>
        <taxon>Dikarya</taxon>
        <taxon>Basidiomycota</taxon>
        <taxon>Agaricomycotina</taxon>
        <taxon>Agaricomycetes</taxon>
        <taxon>Cantharellales</taxon>
        <taxon>Ceratobasidiaceae</taxon>
        <taxon>Ceratobasidium</taxon>
    </lineage>
</organism>
<proteinExistence type="predicted"/>
<feature type="compositionally biased region" description="Polar residues" evidence="1">
    <location>
        <begin position="264"/>
        <end position="279"/>
    </location>
</feature>
<accession>A0A5N5QPN3</accession>
<evidence type="ECO:0000313" key="4">
    <source>
        <dbReference type="Proteomes" id="UP000383932"/>
    </source>
</evidence>
<feature type="region of interest" description="Disordered" evidence="1">
    <location>
        <begin position="567"/>
        <end position="589"/>
    </location>
</feature>